<keyword evidence="2" id="KW-1185">Reference proteome</keyword>
<dbReference type="Proteomes" id="UP001500957">
    <property type="component" value="Unassembled WGS sequence"/>
</dbReference>
<organism evidence="1 2">
    <name type="scientific">Sporichthya brevicatena</name>
    <dbReference type="NCBI Taxonomy" id="171442"/>
    <lineage>
        <taxon>Bacteria</taxon>
        <taxon>Bacillati</taxon>
        <taxon>Actinomycetota</taxon>
        <taxon>Actinomycetes</taxon>
        <taxon>Sporichthyales</taxon>
        <taxon>Sporichthyaceae</taxon>
        <taxon>Sporichthya</taxon>
    </lineage>
</organism>
<gene>
    <name evidence="1" type="ORF">GCM10009547_48290</name>
</gene>
<evidence type="ECO:0000313" key="1">
    <source>
        <dbReference type="EMBL" id="GAA0638285.1"/>
    </source>
</evidence>
<accession>A0ABN1HCK3</accession>
<name>A0ABN1HCK3_9ACTN</name>
<sequence>MEEIVRNRRGEDPLAAVHGARRGLIAARTARLVFRREPDPAQVQPPTGRLARLVRTLTGAGQPLEAHGILDLDQPGAAYDYGEFAVTEIGAAIWGSNSGLALAELNVDPDCRPGPLWFLGAVEFLNGATDDGLDEVAGEPWRRIRVSADVTVGPEVRAAETAPAMAWTPAVPRPDALDLTVWTDGAFLRRIALVLEDRLLTLEFHDFGANVAGFDWTHLSTFRTNVAEDPRCRPNQV</sequence>
<dbReference type="EMBL" id="BAAAHE010000058">
    <property type="protein sequence ID" value="GAA0638285.1"/>
    <property type="molecule type" value="Genomic_DNA"/>
</dbReference>
<dbReference type="RefSeq" id="WP_344609681.1">
    <property type="nucleotide sequence ID" value="NZ_BAAAHE010000058.1"/>
</dbReference>
<comment type="caution">
    <text evidence="1">The sequence shown here is derived from an EMBL/GenBank/DDBJ whole genome shotgun (WGS) entry which is preliminary data.</text>
</comment>
<evidence type="ECO:0000313" key="2">
    <source>
        <dbReference type="Proteomes" id="UP001500957"/>
    </source>
</evidence>
<proteinExistence type="predicted"/>
<reference evidence="1 2" key="1">
    <citation type="journal article" date="2019" name="Int. J. Syst. Evol. Microbiol.">
        <title>The Global Catalogue of Microorganisms (GCM) 10K type strain sequencing project: providing services to taxonomists for standard genome sequencing and annotation.</title>
        <authorList>
            <consortium name="The Broad Institute Genomics Platform"/>
            <consortium name="The Broad Institute Genome Sequencing Center for Infectious Disease"/>
            <person name="Wu L."/>
            <person name="Ma J."/>
        </authorList>
    </citation>
    <scope>NUCLEOTIDE SEQUENCE [LARGE SCALE GENOMIC DNA]</scope>
    <source>
        <strain evidence="1 2">JCM 10671</strain>
    </source>
</reference>
<protein>
    <submittedName>
        <fullName evidence="1">Uncharacterized protein</fullName>
    </submittedName>
</protein>